<comment type="caution">
    <text evidence="2">The sequence shown here is derived from an EMBL/GenBank/DDBJ whole genome shotgun (WGS) entry which is preliminary data.</text>
</comment>
<gene>
    <name evidence="2" type="ORF">CN357_08710</name>
</gene>
<protein>
    <submittedName>
        <fullName evidence="2">Uncharacterized protein</fullName>
    </submittedName>
</protein>
<feature type="transmembrane region" description="Helical" evidence="1">
    <location>
        <begin position="50"/>
        <end position="68"/>
    </location>
</feature>
<sequence>MVTVTMELHHLPIIIVLFISQLILVCLALGKTKNKLELTKNPVKFITEFFTNYLLFYISNTNIIVHLINL</sequence>
<evidence type="ECO:0000313" key="3">
    <source>
        <dbReference type="Proteomes" id="UP000220210"/>
    </source>
</evidence>
<keyword evidence="1" id="KW-0472">Membrane</keyword>
<feature type="transmembrane region" description="Helical" evidence="1">
    <location>
        <begin position="12"/>
        <end position="30"/>
    </location>
</feature>
<keyword evidence="1" id="KW-1133">Transmembrane helix</keyword>
<evidence type="ECO:0000256" key="1">
    <source>
        <dbReference type="SAM" id="Phobius"/>
    </source>
</evidence>
<dbReference type="EMBL" id="NTSO01000004">
    <property type="protein sequence ID" value="PFF51053.1"/>
    <property type="molecule type" value="Genomic_DNA"/>
</dbReference>
<name>A0A9X6W1R6_BACCE</name>
<evidence type="ECO:0000313" key="2">
    <source>
        <dbReference type="EMBL" id="PFF51053.1"/>
    </source>
</evidence>
<accession>A0A9X6W1R6</accession>
<dbReference type="Proteomes" id="UP000220210">
    <property type="component" value="Unassembled WGS sequence"/>
</dbReference>
<proteinExistence type="predicted"/>
<organism evidence="2 3">
    <name type="scientific">Bacillus cereus</name>
    <dbReference type="NCBI Taxonomy" id="1396"/>
    <lineage>
        <taxon>Bacteria</taxon>
        <taxon>Bacillati</taxon>
        <taxon>Bacillota</taxon>
        <taxon>Bacilli</taxon>
        <taxon>Bacillales</taxon>
        <taxon>Bacillaceae</taxon>
        <taxon>Bacillus</taxon>
        <taxon>Bacillus cereus group</taxon>
    </lineage>
</organism>
<keyword evidence="1" id="KW-0812">Transmembrane</keyword>
<reference evidence="2 3" key="1">
    <citation type="submission" date="2017-09" db="EMBL/GenBank/DDBJ databases">
        <title>Large-scale bioinformatics analysis of Bacillus genomes uncovers conserved roles of natural products in bacterial physiology.</title>
        <authorList>
            <consortium name="Agbiome Team Llc"/>
            <person name="Bleich R.M."/>
            <person name="Kirk G.J."/>
            <person name="Santa Maria K.C."/>
            <person name="Allen S.E."/>
            <person name="Farag S."/>
            <person name="Shank E.A."/>
            <person name="Bowers A."/>
        </authorList>
    </citation>
    <scope>NUCLEOTIDE SEQUENCE [LARGE SCALE GENOMIC DNA]</scope>
    <source>
        <strain evidence="2 3">AFS020204</strain>
    </source>
</reference>
<dbReference type="AlphaFoldDB" id="A0A9X6W1R6"/>